<comment type="pathway">
    <text evidence="1 7">Cofactor biosynthesis; tetrahydrofolate biosynthesis; 5,6,7,8-tetrahydrofolate from 7,8-dihydrofolate: step 1/1.</text>
</comment>
<dbReference type="PROSITE" id="PS51330">
    <property type="entry name" value="DHFR_2"/>
    <property type="match status" value="1"/>
</dbReference>
<proteinExistence type="inferred from homology"/>
<dbReference type="InterPro" id="IPR001796">
    <property type="entry name" value="DHFR_dom"/>
</dbReference>
<dbReference type="EC" id="1.5.1.3" evidence="3 7"/>
<dbReference type="EMBL" id="FWXH01000002">
    <property type="protein sequence ID" value="SMC19648.1"/>
    <property type="molecule type" value="Genomic_DNA"/>
</dbReference>
<keyword evidence="10" id="KW-1185">Reference proteome</keyword>
<keyword evidence="6 7" id="KW-0560">Oxidoreductase</keyword>
<dbReference type="PRINTS" id="PR00070">
    <property type="entry name" value="DHFR"/>
</dbReference>
<evidence type="ECO:0000313" key="9">
    <source>
        <dbReference type="EMBL" id="SMC19648.1"/>
    </source>
</evidence>
<evidence type="ECO:0000256" key="6">
    <source>
        <dbReference type="ARBA" id="ARBA00023002"/>
    </source>
</evidence>
<sequence>MLNIVVAIANNFAIGKDNSLLVHFPKDLKRFKKITYGNTIIMGRKTFESLPNILQGRQHIVLTRNLDYKSQDSRVIVVHSLEELLNSLEEKKQYFVIGGGEIYKLLLPYCNKIYLTKIFKTFNADTFFKELKYSEWDIEDEETGYIDDKQKIAYSFLTLTKKKIKN</sequence>
<evidence type="ECO:0000256" key="5">
    <source>
        <dbReference type="ARBA" id="ARBA00022857"/>
    </source>
</evidence>
<dbReference type="GO" id="GO:0046655">
    <property type="term" value="P:folic acid metabolic process"/>
    <property type="evidence" value="ECO:0007669"/>
    <property type="project" value="TreeGrafter"/>
</dbReference>
<keyword evidence="4 7" id="KW-0554">One-carbon metabolism</keyword>
<dbReference type="UniPathway" id="UPA00077">
    <property type="reaction ID" value="UER00158"/>
</dbReference>
<reference evidence="9 10" key="1">
    <citation type="submission" date="2017-04" db="EMBL/GenBank/DDBJ databases">
        <authorList>
            <person name="Afonso C.L."/>
            <person name="Miller P.J."/>
            <person name="Scott M.A."/>
            <person name="Spackman E."/>
            <person name="Goraichik I."/>
            <person name="Dimitrov K.M."/>
            <person name="Suarez D.L."/>
            <person name="Swayne D.E."/>
        </authorList>
    </citation>
    <scope>NUCLEOTIDE SEQUENCE [LARGE SCALE GENOMIC DNA]</scope>
    <source>
        <strain evidence="9 10">DSM 12555</strain>
    </source>
</reference>
<accession>A0A1W1X7C8</accession>
<dbReference type="GO" id="GO:0046452">
    <property type="term" value="P:dihydrofolate metabolic process"/>
    <property type="evidence" value="ECO:0007669"/>
    <property type="project" value="TreeGrafter"/>
</dbReference>
<dbReference type="AlphaFoldDB" id="A0A1W1X7C8"/>
<dbReference type="GO" id="GO:0046654">
    <property type="term" value="P:tetrahydrofolate biosynthetic process"/>
    <property type="evidence" value="ECO:0007669"/>
    <property type="project" value="UniProtKB-UniPathway"/>
</dbReference>
<evidence type="ECO:0000259" key="8">
    <source>
        <dbReference type="PROSITE" id="PS51330"/>
    </source>
</evidence>
<evidence type="ECO:0000256" key="3">
    <source>
        <dbReference type="ARBA" id="ARBA00012856"/>
    </source>
</evidence>
<evidence type="ECO:0000256" key="2">
    <source>
        <dbReference type="ARBA" id="ARBA00009539"/>
    </source>
</evidence>
<comment type="function">
    <text evidence="7">Key enzyme in folate metabolism. Catalyzes an essential reaction for de novo glycine and purine synthesis, and for DNA precursor synthesis.</text>
</comment>
<dbReference type="InterPro" id="IPR024072">
    <property type="entry name" value="DHFR-like_dom_sf"/>
</dbReference>
<dbReference type="Proteomes" id="UP000192468">
    <property type="component" value="Unassembled WGS sequence"/>
</dbReference>
<evidence type="ECO:0000313" key="10">
    <source>
        <dbReference type="Proteomes" id="UP000192468"/>
    </source>
</evidence>
<dbReference type="CDD" id="cd00209">
    <property type="entry name" value="DHFR"/>
    <property type="match status" value="1"/>
</dbReference>
<dbReference type="PANTHER" id="PTHR48069">
    <property type="entry name" value="DIHYDROFOLATE REDUCTASE"/>
    <property type="match status" value="1"/>
</dbReference>
<comment type="similarity">
    <text evidence="2 7">Belongs to the dihydrofolate reductase family.</text>
</comment>
<feature type="domain" description="DHFR" evidence="8">
    <location>
        <begin position="1"/>
        <end position="161"/>
    </location>
</feature>
<dbReference type="PANTHER" id="PTHR48069:SF3">
    <property type="entry name" value="DIHYDROFOLATE REDUCTASE"/>
    <property type="match status" value="1"/>
</dbReference>
<dbReference type="GO" id="GO:0050661">
    <property type="term" value="F:NADP binding"/>
    <property type="evidence" value="ECO:0007669"/>
    <property type="project" value="InterPro"/>
</dbReference>
<organism evidence="9 10">
    <name type="scientific">Clostridium acidisoli DSM 12555</name>
    <dbReference type="NCBI Taxonomy" id="1121291"/>
    <lineage>
        <taxon>Bacteria</taxon>
        <taxon>Bacillati</taxon>
        <taxon>Bacillota</taxon>
        <taxon>Clostridia</taxon>
        <taxon>Eubacteriales</taxon>
        <taxon>Clostridiaceae</taxon>
        <taxon>Clostridium</taxon>
    </lineage>
</organism>
<dbReference type="PIRSF" id="PIRSF000194">
    <property type="entry name" value="DHFR"/>
    <property type="match status" value="1"/>
</dbReference>
<dbReference type="InterPro" id="IPR012259">
    <property type="entry name" value="DHFR"/>
</dbReference>
<dbReference type="Gene3D" id="3.40.430.10">
    <property type="entry name" value="Dihydrofolate Reductase, subunit A"/>
    <property type="match status" value="1"/>
</dbReference>
<comment type="catalytic activity">
    <reaction evidence="7">
        <text>(6S)-5,6,7,8-tetrahydrofolate + NADP(+) = 7,8-dihydrofolate + NADPH + H(+)</text>
        <dbReference type="Rhea" id="RHEA:15009"/>
        <dbReference type="ChEBI" id="CHEBI:15378"/>
        <dbReference type="ChEBI" id="CHEBI:57451"/>
        <dbReference type="ChEBI" id="CHEBI:57453"/>
        <dbReference type="ChEBI" id="CHEBI:57783"/>
        <dbReference type="ChEBI" id="CHEBI:58349"/>
        <dbReference type="EC" id="1.5.1.3"/>
    </reaction>
</comment>
<protein>
    <recommendedName>
        <fullName evidence="3 7">Dihydrofolate reductase</fullName>
        <ecNumber evidence="3 7">1.5.1.3</ecNumber>
    </recommendedName>
</protein>
<dbReference type="RefSeq" id="WP_084114103.1">
    <property type="nucleotide sequence ID" value="NZ_FWXH01000002.1"/>
</dbReference>
<dbReference type="GO" id="GO:0006730">
    <property type="term" value="P:one-carbon metabolic process"/>
    <property type="evidence" value="ECO:0007669"/>
    <property type="project" value="UniProtKB-KW"/>
</dbReference>
<evidence type="ECO:0000256" key="7">
    <source>
        <dbReference type="PIRNR" id="PIRNR000194"/>
    </source>
</evidence>
<dbReference type="STRING" id="1121291.SAMN02745134_00891"/>
<evidence type="ECO:0000256" key="1">
    <source>
        <dbReference type="ARBA" id="ARBA00004903"/>
    </source>
</evidence>
<dbReference type="OrthoDB" id="9804315at2"/>
<evidence type="ECO:0000256" key="4">
    <source>
        <dbReference type="ARBA" id="ARBA00022563"/>
    </source>
</evidence>
<dbReference type="GO" id="GO:0005829">
    <property type="term" value="C:cytosol"/>
    <property type="evidence" value="ECO:0007669"/>
    <property type="project" value="TreeGrafter"/>
</dbReference>
<dbReference type="GO" id="GO:0004146">
    <property type="term" value="F:dihydrofolate reductase activity"/>
    <property type="evidence" value="ECO:0007669"/>
    <property type="project" value="UniProtKB-EC"/>
</dbReference>
<dbReference type="Pfam" id="PF00186">
    <property type="entry name" value="DHFR_1"/>
    <property type="match status" value="1"/>
</dbReference>
<name>A0A1W1X7C8_9CLOT</name>
<keyword evidence="5 7" id="KW-0521">NADP</keyword>
<dbReference type="SUPFAM" id="SSF53597">
    <property type="entry name" value="Dihydrofolate reductase-like"/>
    <property type="match status" value="1"/>
</dbReference>
<gene>
    <name evidence="9" type="ORF">SAMN02745134_00891</name>
</gene>